<name>A0ABQ6MX13_9STRA</name>
<accession>A0ABQ6MX13</accession>
<feature type="non-terminal residue" evidence="1">
    <location>
        <position position="1"/>
    </location>
</feature>
<keyword evidence="2" id="KW-1185">Reference proteome</keyword>
<protein>
    <recommendedName>
        <fullName evidence="3">EGF-like domain-containing protein</fullName>
    </recommendedName>
</protein>
<proteinExistence type="predicted"/>
<evidence type="ECO:0000313" key="1">
    <source>
        <dbReference type="EMBL" id="GMI35327.1"/>
    </source>
</evidence>
<evidence type="ECO:0000313" key="2">
    <source>
        <dbReference type="Proteomes" id="UP001165060"/>
    </source>
</evidence>
<evidence type="ECO:0008006" key="3">
    <source>
        <dbReference type="Google" id="ProtNLM"/>
    </source>
</evidence>
<dbReference type="Proteomes" id="UP001165060">
    <property type="component" value="Unassembled WGS sequence"/>
</dbReference>
<reference evidence="1 2" key="1">
    <citation type="journal article" date="2023" name="Commun. Biol.">
        <title>Genome analysis of Parmales, the sister group of diatoms, reveals the evolutionary specialization of diatoms from phago-mixotrophs to photoautotrophs.</title>
        <authorList>
            <person name="Ban H."/>
            <person name="Sato S."/>
            <person name="Yoshikawa S."/>
            <person name="Yamada K."/>
            <person name="Nakamura Y."/>
            <person name="Ichinomiya M."/>
            <person name="Sato N."/>
            <person name="Blanc-Mathieu R."/>
            <person name="Endo H."/>
            <person name="Kuwata A."/>
            <person name="Ogata H."/>
        </authorList>
    </citation>
    <scope>NUCLEOTIDE SEQUENCE [LARGE SCALE GENOMIC DNA]</scope>
</reference>
<organism evidence="1 2">
    <name type="scientific">Tetraparma gracilis</name>
    <dbReference type="NCBI Taxonomy" id="2962635"/>
    <lineage>
        <taxon>Eukaryota</taxon>
        <taxon>Sar</taxon>
        <taxon>Stramenopiles</taxon>
        <taxon>Ochrophyta</taxon>
        <taxon>Bolidophyceae</taxon>
        <taxon>Parmales</taxon>
        <taxon>Triparmaceae</taxon>
        <taxon>Tetraparma</taxon>
    </lineage>
</organism>
<comment type="caution">
    <text evidence="1">The sequence shown here is derived from an EMBL/GenBank/DDBJ whole genome shotgun (WGS) entry which is preliminary data.</text>
</comment>
<dbReference type="Pfam" id="PF03382">
    <property type="entry name" value="DUF285"/>
    <property type="match status" value="1"/>
</dbReference>
<gene>
    <name evidence="1" type="ORF">TeGR_g12701</name>
</gene>
<dbReference type="InterPro" id="IPR005046">
    <property type="entry name" value="DUF285"/>
</dbReference>
<sequence>DTSEVTSMKDLFRGSIHPNFNNNIGGWNTGKVATFQDTFNANKVFDQDISNWDVTSAWYMGHMFFGANNFDQDISSWNTKEVENVSNMFNGADSFQQDLTGWCMRGVTSSPDSFGNIGASAISDAAGKECHNAAGFADWEDNDGGDGSGNRTPESCAHACFTQGVTIFQMMDQNGGDNNCRCCAGGSDLDGRVAYSGDSAQSQLYEVTNGDGAANPTWGGGNCPTACTTGANGDECENRGIELIKTGRECDGDWIAGGLPALIVHDRECLSSAGWLNLGSRSTKTCVAACSGYEAFQIMDGGSDGNGGDMNCRCCDNPAGGGQPTRLNEGSECYDTGGWKNIQRDDGNHDLMRIECAEACAGQDDSVVFQIMDRNSGDFNCRCCSNPDNENFWDKLQDSNDASLYYVHIPVADAIFQDLRLHQGPDGADESSIYYVNQLAEPNGATVAECSAMCDGVSNVFQLQNQNGGDNNCKCCSGGDSFNENGDSNSAALYYTAPPTGTVTIGEIPFGVSATDTCSCPTCQTGTSGDNCEIKAACTSSDITCNHDGVAAGDFIDGCTCDCSGSDFTGPTCDTCTAALVADPDVSECVEITDSNIATKFDEAVTYAMIPGAVHGYECQEAENAWEGSKSAAACAATCHGHLAFQLMDHNNGDSNCRCCRAGLEYGGMVNINGFTQVNQQSTIYSIGHAASVGTW</sequence>
<dbReference type="EMBL" id="BRYB01003360">
    <property type="protein sequence ID" value="GMI35327.1"/>
    <property type="molecule type" value="Genomic_DNA"/>
</dbReference>